<keyword evidence="2" id="KW-1185">Reference proteome</keyword>
<organism evidence="1 2">
    <name type="scientific">Hominimerdicola aceti</name>
    <dbReference type="NCBI Taxonomy" id="2981726"/>
    <lineage>
        <taxon>Bacteria</taxon>
        <taxon>Bacillati</taxon>
        <taxon>Bacillota</taxon>
        <taxon>Clostridia</taxon>
        <taxon>Eubacteriales</taxon>
        <taxon>Oscillospiraceae</taxon>
        <taxon>Hominimerdicola</taxon>
    </lineage>
</organism>
<name>A0AAE3IEF0_9FIRM</name>
<dbReference type="AlphaFoldDB" id="A0AAE3IEF0"/>
<evidence type="ECO:0000313" key="1">
    <source>
        <dbReference type="EMBL" id="MCU6704738.1"/>
    </source>
</evidence>
<evidence type="ECO:0000313" key="2">
    <source>
        <dbReference type="Proteomes" id="UP001208131"/>
    </source>
</evidence>
<dbReference type="Proteomes" id="UP001208131">
    <property type="component" value="Unassembled WGS sequence"/>
</dbReference>
<dbReference type="RefSeq" id="WP_267300343.1">
    <property type="nucleotide sequence ID" value="NZ_JAOQJZ010000002.1"/>
</dbReference>
<dbReference type="EMBL" id="JAOQJZ010000002">
    <property type="protein sequence ID" value="MCU6704738.1"/>
    <property type="molecule type" value="Genomic_DNA"/>
</dbReference>
<gene>
    <name evidence="1" type="ORF">OCV57_02190</name>
</gene>
<reference evidence="1 2" key="1">
    <citation type="journal article" date="2021" name="ISME Commun">
        <title>Automated analysis of genomic sequences facilitates high-throughput and comprehensive description of bacteria.</title>
        <authorList>
            <person name="Hitch T.C.A."/>
        </authorList>
    </citation>
    <scope>NUCLEOTIDE SEQUENCE [LARGE SCALE GENOMIC DNA]</scope>
    <source>
        <strain evidence="1 2">Sanger_31</strain>
    </source>
</reference>
<comment type="caution">
    <text evidence="1">The sequence shown here is derived from an EMBL/GenBank/DDBJ whole genome shotgun (WGS) entry which is preliminary data.</text>
</comment>
<protein>
    <submittedName>
        <fullName evidence="1">Uncharacterized protein</fullName>
    </submittedName>
</protein>
<accession>A0AAE3IEF0</accession>
<sequence length="63" mass="7212">MPMLIVTSRYLKKGAVKKKSQNYVKYIATREGSVPVKENSGNEPQKMKKAYFIGFQLCEKPTK</sequence>
<proteinExistence type="predicted"/>